<organism evidence="2 3">
    <name type="scientific">Mycobacterium lehmannii</name>
    <dbReference type="NCBI Taxonomy" id="2048550"/>
    <lineage>
        <taxon>Bacteria</taxon>
        <taxon>Bacillati</taxon>
        <taxon>Actinomycetota</taxon>
        <taxon>Actinomycetes</taxon>
        <taxon>Mycobacteriales</taxon>
        <taxon>Mycobacteriaceae</taxon>
        <taxon>Mycobacterium</taxon>
    </lineage>
</organism>
<dbReference type="AlphaFoldDB" id="A0A101A0K1"/>
<proteinExistence type="predicted"/>
<comment type="caution">
    <text evidence="2">The sequence shown here is derived from an EMBL/GenBank/DDBJ whole genome shotgun (WGS) entry which is preliminary data.</text>
</comment>
<feature type="transmembrane region" description="Helical" evidence="1">
    <location>
        <begin position="36"/>
        <end position="52"/>
    </location>
</feature>
<accession>A0A101A0K1</accession>
<gene>
    <name evidence="2" type="ORF">AU192_16985</name>
</gene>
<feature type="transmembrane region" description="Helical" evidence="1">
    <location>
        <begin position="64"/>
        <end position="81"/>
    </location>
</feature>
<protein>
    <submittedName>
        <fullName evidence="2">Uncharacterized protein</fullName>
    </submittedName>
</protein>
<feature type="transmembrane region" description="Helical" evidence="1">
    <location>
        <begin position="93"/>
        <end position="118"/>
    </location>
</feature>
<keyword evidence="1" id="KW-1133">Transmembrane helix</keyword>
<evidence type="ECO:0000313" key="3">
    <source>
        <dbReference type="Proteomes" id="UP000053707"/>
    </source>
</evidence>
<keyword evidence="1" id="KW-0812">Transmembrane</keyword>
<dbReference type="Proteomes" id="UP000053707">
    <property type="component" value="Unassembled WGS sequence"/>
</dbReference>
<keyword evidence="3" id="KW-1185">Reference proteome</keyword>
<dbReference type="EMBL" id="LQIR01000056">
    <property type="protein sequence ID" value="KUI09132.1"/>
    <property type="molecule type" value="Genomic_DNA"/>
</dbReference>
<evidence type="ECO:0000256" key="1">
    <source>
        <dbReference type="SAM" id="Phobius"/>
    </source>
</evidence>
<sequence>MFVTTIGTAGRRACAVLAAGSALLHAAMLGHAERPFTAAVLAAMVAACLYCARDLWRDGRQRTWLAVALMNLAMIALHLPGPGHHHGAVSTNAPSTVMALATVVAMVEAGIAAAVLYVHSRATAVEFSGRPDR</sequence>
<name>A0A101A0K1_9MYCO</name>
<keyword evidence="1" id="KW-0472">Membrane</keyword>
<reference evidence="2 3" key="1">
    <citation type="submission" date="2016-01" db="EMBL/GenBank/DDBJ databases">
        <authorList>
            <consortium name="TB Trials Study Group"/>
            <person name="Sutton G."/>
            <person name="Brinkac L."/>
            <person name="Sanka R."/>
            <person name="Adams M."/>
            <person name="Lau E.L."/>
            <person name="Macaden R."/>
            <person name="Grewal H.M.S."/>
        </authorList>
    </citation>
    <scope>NUCLEOTIDE SEQUENCE [LARGE SCALE GENOMIC DNA]</scope>
    <source>
        <strain evidence="2 3">IS-1744</strain>
    </source>
</reference>
<evidence type="ECO:0000313" key="2">
    <source>
        <dbReference type="EMBL" id="KUI09132.1"/>
    </source>
</evidence>